<dbReference type="OrthoDB" id="2438344at2"/>
<evidence type="ECO:0000313" key="2">
    <source>
        <dbReference type="EMBL" id="RTQ95818.1"/>
    </source>
</evidence>
<sequence>MNIESTFDVVATVFNIIAWSGILFWVYRVYKKQIIKPEIWKMLIVMIVGLFSFSIKFNLFQSIINIPILPLGVWILYFILKPREESWQKYRSFAWVGFWANFIFLAATLLTLPIHYLIYPNDKLSTYISNIEHAAIVTIHPSGNGQPLVKDDLLNQLETMEKQKINSSEWYQDIVINSDTNERNERFPYQLVGTFPKWGSGLHSIIYIEEDGKGILVSTPKEQLYFRSEMSLIERVE</sequence>
<feature type="transmembrane region" description="Helical" evidence="1">
    <location>
        <begin position="63"/>
        <end position="80"/>
    </location>
</feature>
<dbReference type="AlphaFoldDB" id="A0A3S0HPU2"/>
<protein>
    <submittedName>
        <fullName evidence="2">Uncharacterized protein</fullName>
    </submittedName>
</protein>
<evidence type="ECO:0000313" key="3">
    <source>
        <dbReference type="Proteomes" id="UP000276349"/>
    </source>
</evidence>
<evidence type="ECO:0000256" key="1">
    <source>
        <dbReference type="SAM" id="Phobius"/>
    </source>
</evidence>
<name>A0A3S0HPU2_9BACI</name>
<feature type="transmembrane region" description="Helical" evidence="1">
    <location>
        <begin position="6"/>
        <end position="27"/>
    </location>
</feature>
<reference evidence="2 3" key="1">
    <citation type="submission" date="2018-12" db="EMBL/GenBank/DDBJ databases">
        <authorList>
            <person name="Yu L."/>
        </authorList>
    </citation>
    <scope>NUCLEOTIDE SEQUENCE [LARGE SCALE GENOMIC DNA]</scope>
    <source>
        <strain evidence="2 3">S5H2222</strain>
    </source>
</reference>
<keyword evidence="1" id="KW-1133">Transmembrane helix</keyword>
<dbReference type="Proteomes" id="UP000276349">
    <property type="component" value="Unassembled WGS sequence"/>
</dbReference>
<feature type="transmembrane region" description="Helical" evidence="1">
    <location>
        <begin position="92"/>
        <end position="119"/>
    </location>
</feature>
<keyword evidence="3" id="KW-1185">Reference proteome</keyword>
<keyword evidence="1" id="KW-0472">Membrane</keyword>
<dbReference type="RefSeq" id="WP_126292686.1">
    <property type="nucleotide sequence ID" value="NZ_RXNR01000004.1"/>
</dbReference>
<proteinExistence type="predicted"/>
<comment type="caution">
    <text evidence="2">The sequence shown here is derived from an EMBL/GenBank/DDBJ whole genome shotgun (WGS) entry which is preliminary data.</text>
</comment>
<keyword evidence="1" id="KW-0812">Transmembrane</keyword>
<organism evidence="2 3">
    <name type="scientific">Lysinibacillus telephonicus</name>
    <dbReference type="NCBI Taxonomy" id="1714840"/>
    <lineage>
        <taxon>Bacteria</taxon>
        <taxon>Bacillati</taxon>
        <taxon>Bacillota</taxon>
        <taxon>Bacilli</taxon>
        <taxon>Bacillales</taxon>
        <taxon>Bacillaceae</taxon>
        <taxon>Lysinibacillus</taxon>
    </lineage>
</organism>
<feature type="transmembrane region" description="Helical" evidence="1">
    <location>
        <begin position="39"/>
        <end position="57"/>
    </location>
</feature>
<gene>
    <name evidence="2" type="ORF">EKG35_02230</name>
</gene>
<accession>A0A3S0HPU2</accession>
<dbReference type="EMBL" id="RXNR01000004">
    <property type="protein sequence ID" value="RTQ95818.1"/>
    <property type="molecule type" value="Genomic_DNA"/>
</dbReference>